<protein>
    <submittedName>
        <fullName evidence="1">Uncharacterized protein</fullName>
    </submittedName>
</protein>
<keyword evidence="2" id="KW-1185">Reference proteome</keyword>
<gene>
    <name evidence="1" type="ORF">AS180_08160</name>
</gene>
<dbReference type="PANTHER" id="PTHR43205">
    <property type="entry name" value="PROSTAGLANDIN REDUCTASE"/>
    <property type="match status" value="1"/>
</dbReference>
<dbReference type="PANTHER" id="PTHR43205:SF7">
    <property type="entry name" value="PROSTAGLANDIN REDUCTASE 1"/>
    <property type="match status" value="1"/>
</dbReference>
<evidence type="ECO:0000313" key="1">
    <source>
        <dbReference type="EMBL" id="KSU88398.1"/>
    </source>
</evidence>
<name>A0A0V8JMW8_9BACI</name>
<dbReference type="InterPro" id="IPR045010">
    <property type="entry name" value="MDR_fam"/>
</dbReference>
<dbReference type="Proteomes" id="UP000053681">
    <property type="component" value="Unassembled WGS sequence"/>
</dbReference>
<organism evidence="1 2">
    <name type="scientific">Priestia veravalensis</name>
    <dbReference type="NCBI Taxonomy" id="1414648"/>
    <lineage>
        <taxon>Bacteria</taxon>
        <taxon>Bacillati</taxon>
        <taxon>Bacillota</taxon>
        <taxon>Bacilli</taxon>
        <taxon>Bacillales</taxon>
        <taxon>Bacillaceae</taxon>
        <taxon>Priestia</taxon>
    </lineage>
</organism>
<reference evidence="1 2" key="1">
    <citation type="submission" date="2015-11" db="EMBL/GenBank/DDBJ databases">
        <title>Bacillus caseinolyticus sp nov.</title>
        <authorList>
            <person name="Dastager S.G."/>
            <person name="Mawlankar R."/>
        </authorList>
    </citation>
    <scope>NUCLEOTIDE SEQUENCE [LARGE SCALE GENOMIC DNA]</scope>
    <source>
        <strain evidence="1 2">SGD-V-76</strain>
    </source>
</reference>
<dbReference type="Gene3D" id="3.40.50.720">
    <property type="entry name" value="NAD(P)-binding Rossmann-like Domain"/>
    <property type="match status" value="1"/>
</dbReference>
<evidence type="ECO:0000313" key="2">
    <source>
        <dbReference type="Proteomes" id="UP000053681"/>
    </source>
</evidence>
<dbReference type="InterPro" id="IPR011032">
    <property type="entry name" value="GroES-like_sf"/>
</dbReference>
<dbReference type="GO" id="GO:0016628">
    <property type="term" value="F:oxidoreductase activity, acting on the CH-CH group of donors, NAD or NADP as acceptor"/>
    <property type="evidence" value="ECO:0007669"/>
    <property type="project" value="InterPro"/>
</dbReference>
<comment type="caution">
    <text evidence="1">The sequence shown here is derived from an EMBL/GenBank/DDBJ whole genome shotgun (WGS) entry which is preliminary data.</text>
</comment>
<accession>A0A0V8JMW8</accession>
<dbReference type="EMBL" id="LNQP01000024">
    <property type="protein sequence ID" value="KSU88398.1"/>
    <property type="molecule type" value="Genomic_DNA"/>
</dbReference>
<dbReference type="SUPFAM" id="SSF50129">
    <property type="entry name" value="GroES-like"/>
    <property type="match status" value="1"/>
</dbReference>
<proteinExistence type="predicted"/>
<dbReference type="Gene3D" id="3.90.180.10">
    <property type="entry name" value="Medium-chain alcohol dehydrogenases, catalytic domain"/>
    <property type="match status" value="1"/>
</dbReference>
<dbReference type="AlphaFoldDB" id="A0A0V8JMW8"/>
<sequence length="64" mass="7277">MKGFIVADYAERFQEEIKQLGEWVQQGKIKYRENVVEGFENVPEAFLGLFSGANLGKQLVKVAE</sequence>